<protein>
    <submittedName>
        <fullName evidence="1">WD40 repeat-like protein</fullName>
    </submittedName>
</protein>
<dbReference type="EMBL" id="MU266342">
    <property type="protein sequence ID" value="KAH7929326.1"/>
    <property type="molecule type" value="Genomic_DNA"/>
</dbReference>
<accession>A0ACB8BW76</accession>
<sequence>MSVSMEGVPMGSDMPWFKGPPHSNPFSHLADIHLDGIGACHSAALFPWTHSSLQTLWAGDLDKANFRDGWKEMIDEWSGTIAVGGTGALRVFSTDPSREALSVRLPVSPNRQGEVEPVSVRAVAWALCQQILFEPLVVMSGGACLYVVNVKRRKIVGYLRGHGGEITSIAVHPFFVHLLCTTSRDFSTRIYDLTQSPCQTPNNLHWPPSKAPSLGGAPHGLQASEPEGIGIGRCVAVLVGGPSGGHNAAVLGAAFHPMYPLIATCGLDRAVKIWRLPDLSGERMAREDKPLFSSSRIHKARILSVNWLSPDVLVTHSAPAIMRVKDQIHEVYYVDGTIVLWQWLGFDRFFPPDQTRPARIMRGCASDYQESSSFKLLSVVPIPQSTKHLHVSQTYTGDYILFLTLPKTLRFFNVASLPPREPPRFPLDADAIEDLATKLRLDDDDEVEELPKAAPQFDKWEIDIAADAEESFQLCVSGFGGLVLVAGTTEGNVRIWGATKGKETHPSP</sequence>
<name>A0ACB8BW76_9AGAM</name>
<organism evidence="1 2">
    <name type="scientific">Leucogyrophana mollusca</name>
    <dbReference type="NCBI Taxonomy" id="85980"/>
    <lineage>
        <taxon>Eukaryota</taxon>
        <taxon>Fungi</taxon>
        <taxon>Dikarya</taxon>
        <taxon>Basidiomycota</taxon>
        <taxon>Agaricomycotina</taxon>
        <taxon>Agaricomycetes</taxon>
        <taxon>Agaricomycetidae</taxon>
        <taxon>Boletales</taxon>
        <taxon>Boletales incertae sedis</taxon>
        <taxon>Leucogyrophana</taxon>
    </lineage>
</organism>
<evidence type="ECO:0000313" key="1">
    <source>
        <dbReference type="EMBL" id="KAH7929326.1"/>
    </source>
</evidence>
<evidence type="ECO:0000313" key="2">
    <source>
        <dbReference type="Proteomes" id="UP000790709"/>
    </source>
</evidence>
<proteinExistence type="predicted"/>
<reference evidence="1" key="1">
    <citation type="journal article" date="2021" name="New Phytol.">
        <title>Evolutionary innovations through gain and loss of genes in the ectomycorrhizal Boletales.</title>
        <authorList>
            <person name="Wu G."/>
            <person name="Miyauchi S."/>
            <person name="Morin E."/>
            <person name="Kuo A."/>
            <person name="Drula E."/>
            <person name="Varga T."/>
            <person name="Kohler A."/>
            <person name="Feng B."/>
            <person name="Cao Y."/>
            <person name="Lipzen A."/>
            <person name="Daum C."/>
            <person name="Hundley H."/>
            <person name="Pangilinan J."/>
            <person name="Johnson J."/>
            <person name="Barry K."/>
            <person name="LaButti K."/>
            <person name="Ng V."/>
            <person name="Ahrendt S."/>
            <person name="Min B."/>
            <person name="Choi I.G."/>
            <person name="Park H."/>
            <person name="Plett J.M."/>
            <person name="Magnuson J."/>
            <person name="Spatafora J.W."/>
            <person name="Nagy L.G."/>
            <person name="Henrissat B."/>
            <person name="Grigoriev I.V."/>
            <person name="Yang Z.L."/>
            <person name="Xu J."/>
            <person name="Martin F.M."/>
        </authorList>
    </citation>
    <scope>NUCLEOTIDE SEQUENCE</scope>
    <source>
        <strain evidence="1">KUC20120723A-06</strain>
    </source>
</reference>
<dbReference type="Proteomes" id="UP000790709">
    <property type="component" value="Unassembled WGS sequence"/>
</dbReference>
<gene>
    <name evidence="1" type="ORF">BV22DRAFT_1192076</name>
</gene>
<comment type="caution">
    <text evidence="1">The sequence shown here is derived from an EMBL/GenBank/DDBJ whole genome shotgun (WGS) entry which is preliminary data.</text>
</comment>
<keyword evidence="2" id="KW-1185">Reference proteome</keyword>